<dbReference type="GO" id="GO:0008999">
    <property type="term" value="F:protein-N-terminal-alanine acetyltransferase activity"/>
    <property type="evidence" value="ECO:0007669"/>
    <property type="project" value="TreeGrafter"/>
</dbReference>
<keyword evidence="2" id="KW-0808">Transferase</keyword>
<dbReference type="RefSeq" id="WP_090995200.1">
    <property type="nucleotide sequence ID" value="NZ_FOPP01000008.1"/>
</dbReference>
<dbReference type="Proteomes" id="UP000199666">
    <property type="component" value="Unassembled WGS sequence"/>
</dbReference>
<name>A0A1I2YS70_9SPHI</name>
<dbReference type="GO" id="GO:0005737">
    <property type="term" value="C:cytoplasm"/>
    <property type="evidence" value="ECO:0007669"/>
    <property type="project" value="TreeGrafter"/>
</dbReference>
<sequence length="176" mass="20169">MATTLPTLKTPTLLLRPFLDDDIELVFQGLSNPQVIHYYGVHYKSLAETKAQMRWFKELEANGTGAWWAIFDAEGEVFYGGIGLNNLSKVHKKAEIGFWLLPSFWGRGIVLEAANLVCKYGFNHACLHRIEAFVESANENCKNLMNKLDFKHEGTMQECEIKNEKYISLEIYAKIY</sequence>
<keyword evidence="3" id="KW-1185">Reference proteome</keyword>
<dbReference type="AlphaFoldDB" id="A0A1I2YS70"/>
<dbReference type="PROSITE" id="PS51186">
    <property type="entry name" value="GNAT"/>
    <property type="match status" value="1"/>
</dbReference>
<gene>
    <name evidence="2" type="ORF">SAMN04489864_10844</name>
</gene>
<accession>A0A1I2YS70</accession>
<dbReference type="EMBL" id="FOPP01000008">
    <property type="protein sequence ID" value="SFH28494.1"/>
    <property type="molecule type" value="Genomic_DNA"/>
</dbReference>
<dbReference type="PANTHER" id="PTHR43792">
    <property type="entry name" value="GNAT FAMILY, PUTATIVE (AFU_ORTHOLOGUE AFUA_3G00765)-RELATED-RELATED"/>
    <property type="match status" value="1"/>
</dbReference>
<reference evidence="2 3" key="1">
    <citation type="submission" date="2016-10" db="EMBL/GenBank/DDBJ databases">
        <authorList>
            <person name="de Groot N.N."/>
        </authorList>
    </citation>
    <scope>NUCLEOTIDE SEQUENCE [LARGE SCALE GENOMIC DNA]</scope>
    <source>
        <strain evidence="2 3">DSM 18684</strain>
    </source>
</reference>
<dbReference type="PANTHER" id="PTHR43792:SF9">
    <property type="entry name" value="RIBOSOMAL-PROTEIN-ALANINE ACETYLTRANSFERASE"/>
    <property type="match status" value="1"/>
</dbReference>
<dbReference type="STRING" id="414048.SAMN04489864_10844"/>
<protein>
    <submittedName>
        <fullName evidence="2">Ribosomal-protein-alanine N-acetyltransferase</fullName>
    </submittedName>
</protein>
<dbReference type="SUPFAM" id="SSF55729">
    <property type="entry name" value="Acyl-CoA N-acyltransferases (Nat)"/>
    <property type="match status" value="1"/>
</dbReference>
<dbReference type="Gene3D" id="3.40.630.30">
    <property type="match status" value="1"/>
</dbReference>
<feature type="domain" description="N-acetyltransferase" evidence="1">
    <location>
        <begin position="13"/>
        <end position="172"/>
    </location>
</feature>
<dbReference type="InterPro" id="IPR000182">
    <property type="entry name" value="GNAT_dom"/>
</dbReference>
<organism evidence="2 3">
    <name type="scientific">Pedobacter insulae</name>
    <dbReference type="NCBI Taxonomy" id="414048"/>
    <lineage>
        <taxon>Bacteria</taxon>
        <taxon>Pseudomonadati</taxon>
        <taxon>Bacteroidota</taxon>
        <taxon>Sphingobacteriia</taxon>
        <taxon>Sphingobacteriales</taxon>
        <taxon>Sphingobacteriaceae</taxon>
        <taxon>Pedobacter</taxon>
    </lineage>
</organism>
<dbReference type="Pfam" id="PF13302">
    <property type="entry name" value="Acetyltransf_3"/>
    <property type="match status" value="1"/>
</dbReference>
<evidence type="ECO:0000259" key="1">
    <source>
        <dbReference type="PROSITE" id="PS51186"/>
    </source>
</evidence>
<evidence type="ECO:0000313" key="3">
    <source>
        <dbReference type="Proteomes" id="UP000199666"/>
    </source>
</evidence>
<evidence type="ECO:0000313" key="2">
    <source>
        <dbReference type="EMBL" id="SFH28494.1"/>
    </source>
</evidence>
<dbReference type="InterPro" id="IPR016181">
    <property type="entry name" value="Acyl_CoA_acyltransferase"/>
</dbReference>
<dbReference type="OrthoDB" id="9811523at2"/>
<proteinExistence type="predicted"/>
<dbReference type="InterPro" id="IPR051531">
    <property type="entry name" value="N-acetyltransferase"/>
</dbReference>